<comment type="subunit">
    <text evidence="13">Homotetramer.</text>
</comment>
<keyword evidence="17" id="KW-1185">Reference proteome</keyword>
<comment type="caution">
    <text evidence="13">Was originally thought to be a dihydrodipicolinate reductase (DHDPR), catalyzing the conversion of dihydrodipicolinate to tetrahydrodipicolinate. However, it was shown in E.coli that the substrate of the enzymatic reaction is not dihydrodipicolinate (DHDP) but in fact (2S,4S)-4-hydroxy-2,3,4,5-tetrahydrodipicolinic acid (HTPA), the product released by the DapA-catalyzed reaction.</text>
</comment>
<dbReference type="InterPro" id="IPR022664">
    <property type="entry name" value="DapB_N_CS"/>
</dbReference>
<evidence type="ECO:0000313" key="17">
    <source>
        <dbReference type="Proteomes" id="UP001596022"/>
    </source>
</evidence>
<comment type="subcellular location">
    <subcellularLocation>
        <location evidence="13">Cytoplasm</location>
    </subcellularLocation>
</comment>
<feature type="active site" description="Proton donor/acceptor" evidence="13">
    <location>
        <position position="158"/>
    </location>
</feature>
<comment type="catalytic activity">
    <reaction evidence="11 13">
        <text>(S)-2,3,4,5-tetrahydrodipicolinate + NADP(+) + H2O = (2S,4S)-4-hydroxy-2,3,4,5-tetrahydrodipicolinate + NADPH + H(+)</text>
        <dbReference type="Rhea" id="RHEA:35331"/>
        <dbReference type="ChEBI" id="CHEBI:15377"/>
        <dbReference type="ChEBI" id="CHEBI:15378"/>
        <dbReference type="ChEBI" id="CHEBI:16845"/>
        <dbReference type="ChEBI" id="CHEBI:57783"/>
        <dbReference type="ChEBI" id="CHEBI:58349"/>
        <dbReference type="ChEBI" id="CHEBI:67139"/>
        <dbReference type="EC" id="1.17.1.8"/>
    </reaction>
</comment>
<evidence type="ECO:0000256" key="13">
    <source>
        <dbReference type="HAMAP-Rule" id="MF_00102"/>
    </source>
</evidence>
<dbReference type="CDD" id="cd02274">
    <property type="entry name" value="DHDPR_N"/>
    <property type="match status" value="1"/>
</dbReference>
<sequence>MSEDKRITIVVAGPRGKMGSETIGMIGKTPHFKLVGVLDRLHDGKMLSDLEGFTESDVPVYTDADRCFSALEPDVLIDFTHPAVGKEHMKKALEYGVRPVIGTSGFTERDVARLKATADEKGIGAIIAPNFAIGAVLMMKFSQMAARHFPDVEIIEQHGDQKRDAPSGTAVKTAEMIQKTRTAKKQGPKEENEMIPRARGAEFDGFRIHSVRLPGLVAHQQVLFGGNGELLTIRHDSFNRESFMSGVRYAADTVMTLDTLVYGLENLLE</sequence>
<evidence type="ECO:0000256" key="7">
    <source>
        <dbReference type="ARBA" id="ARBA00023027"/>
    </source>
</evidence>
<dbReference type="InterPro" id="IPR036291">
    <property type="entry name" value="NAD(P)-bd_dom_sf"/>
</dbReference>
<dbReference type="Gene3D" id="3.30.360.10">
    <property type="entry name" value="Dihydrodipicolinate Reductase, domain 2"/>
    <property type="match status" value="1"/>
</dbReference>
<evidence type="ECO:0000256" key="3">
    <source>
        <dbReference type="ARBA" id="ARBA00022605"/>
    </source>
</evidence>
<feature type="binding site" evidence="13">
    <location>
        <begin position="102"/>
        <end position="104"/>
    </location>
    <ligand>
        <name>NAD(+)</name>
        <dbReference type="ChEBI" id="CHEBI:57540"/>
    </ligand>
</feature>
<feature type="domain" description="Dihydrodipicolinate reductase N-terminal" evidence="14">
    <location>
        <begin position="7"/>
        <end position="131"/>
    </location>
</feature>
<evidence type="ECO:0000313" key="16">
    <source>
        <dbReference type="EMBL" id="MFC4617785.1"/>
    </source>
</evidence>
<keyword evidence="2 13" id="KW-0963">Cytoplasm</keyword>
<evidence type="ECO:0000256" key="6">
    <source>
        <dbReference type="ARBA" id="ARBA00023002"/>
    </source>
</evidence>
<dbReference type="PANTHER" id="PTHR20836">
    <property type="entry name" value="DIHYDRODIPICOLINATE REDUCTASE"/>
    <property type="match status" value="1"/>
</dbReference>
<dbReference type="Gene3D" id="3.40.50.720">
    <property type="entry name" value="NAD(P)-binding Rossmann-like Domain"/>
    <property type="match status" value="1"/>
</dbReference>
<comment type="similarity">
    <text evidence="1 13">Belongs to the DapB family.</text>
</comment>
<keyword evidence="5 13" id="KW-0220">Diaminopimelate biosynthesis</keyword>
<dbReference type="Pfam" id="PF01113">
    <property type="entry name" value="DapB_N"/>
    <property type="match status" value="1"/>
</dbReference>
<keyword evidence="6 13" id="KW-0560">Oxidoreductase</keyword>
<dbReference type="GO" id="GO:0008839">
    <property type="term" value="F:4-hydroxy-tetrahydrodipicolinate reductase"/>
    <property type="evidence" value="ECO:0007669"/>
    <property type="project" value="UniProtKB-EC"/>
</dbReference>
<dbReference type="RefSeq" id="WP_376844811.1">
    <property type="nucleotide sequence ID" value="NZ_JBHSFW010000001.1"/>
</dbReference>
<evidence type="ECO:0000259" key="15">
    <source>
        <dbReference type="Pfam" id="PF05173"/>
    </source>
</evidence>
<comment type="function">
    <text evidence="13">Catalyzes the conversion of 4-hydroxy-tetrahydrodipicolinate (HTPA) to tetrahydrodipicolinate.</text>
</comment>
<keyword evidence="4 13" id="KW-0521">NADP</keyword>
<gene>
    <name evidence="13 16" type="primary">dapB</name>
    <name evidence="16" type="ORF">ACFO4N_03475</name>
</gene>
<comment type="catalytic activity">
    <reaction evidence="12 13">
        <text>(S)-2,3,4,5-tetrahydrodipicolinate + NAD(+) + H2O = (2S,4S)-4-hydroxy-2,3,4,5-tetrahydrodipicolinate + NADH + H(+)</text>
        <dbReference type="Rhea" id="RHEA:35323"/>
        <dbReference type="ChEBI" id="CHEBI:15377"/>
        <dbReference type="ChEBI" id="CHEBI:15378"/>
        <dbReference type="ChEBI" id="CHEBI:16845"/>
        <dbReference type="ChEBI" id="CHEBI:57540"/>
        <dbReference type="ChEBI" id="CHEBI:57945"/>
        <dbReference type="ChEBI" id="CHEBI:67139"/>
        <dbReference type="EC" id="1.17.1.8"/>
    </reaction>
</comment>
<dbReference type="SUPFAM" id="SSF51735">
    <property type="entry name" value="NAD(P)-binding Rossmann-fold domains"/>
    <property type="match status" value="1"/>
</dbReference>
<dbReference type="NCBIfam" id="TIGR00036">
    <property type="entry name" value="dapB"/>
    <property type="match status" value="1"/>
</dbReference>
<evidence type="ECO:0000256" key="12">
    <source>
        <dbReference type="ARBA" id="ARBA00049396"/>
    </source>
</evidence>
<feature type="binding site" evidence="13">
    <location>
        <position position="40"/>
    </location>
    <ligand>
        <name>NADP(+)</name>
        <dbReference type="ChEBI" id="CHEBI:58349"/>
    </ligand>
</feature>
<comment type="caution">
    <text evidence="13">Lacks conserved residue(s) required for the propagation of feature annotation.</text>
</comment>
<feature type="binding site" evidence="13">
    <location>
        <begin position="128"/>
        <end position="131"/>
    </location>
    <ligand>
        <name>NAD(+)</name>
        <dbReference type="ChEBI" id="CHEBI:57540"/>
    </ligand>
</feature>
<feature type="active site" description="Proton donor" evidence="13">
    <location>
        <position position="162"/>
    </location>
</feature>
<name>A0ABV9GM90_9BACL</name>
<dbReference type="PIRSF" id="PIRSF000161">
    <property type="entry name" value="DHPR"/>
    <property type="match status" value="1"/>
</dbReference>
<dbReference type="PROSITE" id="PS01298">
    <property type="entry name" value="DAPB"/>
    <property type="match status" value="1"/>
</dbReference>
<comment type="caution">
    <text evidence="16">The sequence shown here is derived from an EMBL/GenBank/DDBJ whole genome shotgun (WGS) entry which is preliminary data.</text>
</comment>
<dbReference type="EMBL" id="JBHSFW010000001">
    <property type="protein sequence ID" value="MFC4617785.1"/>
    <property type="molecule type" value="Genomic_DNA"/>
</dbReference>
<evidence type="ECO:0000256" key="1">
    <source>
        <dbReference type="ARBA" id="ARBA00006642"/>
    </source>
</evidence>
<reference evidence="17" key="1">
    <citation type="journal article" date="2019" name="Int. J. Syst. Evol. Microbiol.">
        <title>The Global Catalogue of Microorganisms (GCM) 10K type strain sequencing project: providing services to taxonomists for standard genome sequencing and annotation.</title>
        <authorList>
            <consortium name="The Broad Institute Genomics Platform"/>
            <consortium name="The Broad Institute Genome Sequencing Center for Infectious Disease"/>
            <person name="Wu L."/>
            <person name="Ma J."/>
        </authorList>
    </citation>
    <scope>NUCLEOTIDE SEQUENCE [LARGE SCALE GENOMIC DNA]</scope>
    <source>
        <strain evidence="17">CGMCC 1.16306</strain>
    </source>
</reference>
<dbReference type="Proteomes" id="UP001596022">
    <property type="component" value="Unassembled WGS sequence"/>
</dbReference>
<evidence type="ECO:0000256" key="4">
    <source>
        <dbReference type="ARBA" id="ARBA00022857"/>
    </source>
</evidence>
<evidence type="ECO:0000256" key="2">
    <source>
        <dbReference type="ARBA" id="ARBA00022490"/>
    </source>
</evidence>
<accession>A0ABV9GM90</accession>
<evidence type="ECO:0000256" key="10">
    <source>
        <dbReference type="ARBA" id="ARBA00038983"/>
    </source>
</evidence>
<organism evidence="16 17">
    <name type="scientific">Camelliibacillus cellulosilyticus</name>
    <dbReference type="NCBI Taxonomy" id="2174486"/>
    <lineage>
        <taxon>Bacteria</taxon>
        <taxon>Bacillati</taxon>
        <taxon>Bacillota</taxon>
        <taxon>Bacilli</taxon>
        <taxon>Bacillales</taxon>
        <taxon>Sporolactobacillaceae</taxon>
        <taxon>Camelliibacillus</taxon>
    </lineage>
</organism>
<dbReference type="HAMAP" id="MF_00102">
    <property type="entry name" value="DapB"/>
    <property type="match status" value="1"/>
</dbReference>
<dbReference type="InterPro" id="IPR022663">
    <property type="entry name" value="DapB_C"/>
</dbReference>
<dbReference type="InterPro" id="IPR023940">
    <property type="entry name" value="DHDPR_bac"/>
</dbReference>
<comment type="pathway">
    <text evidence="9 13">Amino-acid biosynthesis; L-lysine biosynthesis via DAP pathway; (S)-tetrahydrodipicolinate from L-aspartate: step 4/4.</text>
</comment>
<feature type="domain" description="Dihydrodipicolinate reductase C-terminal" evidence="15">
    <location>
        <begin position="134"/>
        <end position="268"/>
    </location>
</feature>
<dbReference type="Pfam" id="PF05173">
    <property type="entry name" value="DapB_C"/>
    <property type="match status" value="1"/>
</dbReference>
<dbReference type="PANTHER" id="PTHR20836:SF0">
    <property type="entry name" value="4-HYDROXY-TETRAHYDRODIPICOLINATE REDUCTASE 1, CHLOROPLASTIC-RELATED"/>
    <property type="match status" value="1"/>
</dbReference>
<evidence type="ECO:0000256" key="11">
    <source>
        <dbReference type="ARBA" id="ARBA00049080"/>
    </source>
</evidence>
<dbReference type="EC" id="1.17.1.8" evidence="10 13"/>
<evidence type="ECO:0000256" key="9">
    <source>
        <dbReference type="ARBA" id="ARBA00037922"/>
    </source>
</evidence>
<keyword evidence="7 13" id="KW-0520">NAD</keyword>
<proteinExistence type="inferred from homology"/>
<dbReference type="SUPFAM" id="SSF55347">
    <property type="entry name" value="Glyceraldehyde-3-phosphate dehydrogenase-like, C-terminal domain"/>
    <property type="match status" value="1"/>
</dbReference>
<feature type="binding site" evidence="13">
    <location>
        <begin position="168"/>
        <end position="169"/>
    </location>
    <ligand>
        <name>(S)-2,3,4,5-tetrahydrodipicolinate</name>
        <dbReference type="ChEBI" id="CHEBI:16845"/>
    </ligand>
</feature>
<evidence type="ECO:0000256" key="5">
    <source>
        <dbReference type="ARBA" id="ARBA00022915"/>
    </source>
</evidence>
<feature type="binding site" evidence="13">
    <location>
        <begin position="13"/>
        <end position="18"/>
    </location>
    <ligand>
        <name>NAD(+)</name>
        <dbReference type="ChEBI" id="CHEBI:57540"/>
    </ligand>
</feature>
<keyword evidence="8 13" id="KW-0457">Lysine biosynthesis</keyword>
<protein>
    <recommendedName>
        <fullName evidence="10 13">4-hydroxy-tetrahydrodipicolinate reductase</fullName>
        <shortName evidence="13">HTPA reductase</shortName>
        <ecNumber evidence="10 13">1.17.1.8</ecNumber>
    </recommendedName>
</protein>
<keyword evidence="3 13" id="KW-0028">Amino-acid biosynthesis</keyword>
<feature type="binding site" evidence="13">
    <location>
        <position position="39"/>
    </location>
    <ligand>
        <name>NAD(+)</name>
        <dbReference type="ChEBI" id="CHEBI:57540"/>
    </ligand>
</feature>
<dbReference type="InterPro" id="IPR000846">
    <property type="entry name" value="DapB_N"/>
</dbReference>
<evidence type="ECO:0000256" key="8">
    <source>
        <dbReference type="ARBA" id="ARBA00023154"/>
    </source>
</evidence>
<evidence type="ECO:0000259" key="14">
    <source>
        <dbReference type="Pfam" id="PF01113"/>
    </source>
</evidence>